<evidence type="ECO:0000313" key="4">
    <source>
        <dbReference type="Proteomes" id="UP000192906"/>
    </source>
</evidence>
<dbReference type="GO" id="GO:0009244">
    <property type="term" value="P:lipopolysaccharide core region biosynthetic process"/>
    <property type="evidence" value="ECO:0007669"/>
    <property type="project" value="TreeGrafter"/>
</dbReference>
<sequence>MYKSKDNHKILFRLSALGDLILTTGIIDFWAEKYGWTFSVITKQQYAAPLENNPNITEIIILNKEDLGNIAWIVKAGEIAGKYEGCELIDLHSTLRSRILSLRWHGPVSRYKKFSLERRVFKLTGSEKLEKVLESRPVTVRYASAIEKELPDPEELIPHICLTDGEKEDALSMMAQKNLSQGFIALHPYATHPDKVWPREYWIELINQLDKKGIQWAVIGKDANELNVDKPEWNFTNKFSLRQTCALLSEAKYLVTGDSGPMHLAAGVGTPVIAMFGPTSRAWGFYPAGKNDRILESDLECRPCSLHGKSNCSNNRECLKNIRPESILKIIINSSTA</sequence>
<dbReference type="CDD" id="cd03789">
    <property type="entry name" value="GT9_LPS_heptosyltransferase"/>
    <property type="match status" value="1"/>
</dbReference>
<dbReference type="InterPro" id="IPR051199">
    <property type="entry name" value="LPS_LOS_Heptosyltrfase"/>
</dbReference>
<dbReference type="SUPFAM" id="SSF53756">
    <property type="entry name" value="UDP-Glycosyltransferase/glycogen phosphorylase"/>
    <property type="match status" value="1"/>
</dbReference>
<dbReference type="EMBL" id="FWZU01000006">
    <property type="protein sequence ID" value="SMF39055.1"/>
    <property type="molecule type" value="Genomic_DNA"/>
</dbReference>
<dbReference type="GO" id="GO:0005829">
    <property type="term" value="C:cytosol"/>
    <property type="evidence" value="ECO:0007669"/>
    <property type="project" value="TreeGrafter"/>
</dbReference>
<dbReference type="RefSeq" id="WP_085104211.1">
    <property type="nucleotide sequence ID" value="NZ_FWZU01000006.1"/>
</dbReference>
<evidence type="ECO:0000256" key="2">
    <source>
        <dbReference type="ARBA" id="ARBA00022679"/>
    </source>
</evidence>
<keyword evidence="4" id="KW-1185">Reference proteome</keyword>
<evidence type="ECO:0000256" key="1">
    <source>
        <dbReference type="ARBA" id="ARBA00022676"/>
    </source>
</evidence>
<protein>
    <submittedName>
        <fullName evidence="3">ADP-heptose:LPS heptosyltransferase</fullName>
    </submittedName>
</protein>
<dbReference type="Proteomes" id="UP000192906">
    <property type="component" value="Unassembled WGS sequence"/>
</dbReference>
<accession>A0A1X7ERZ8</accession>
<dbReference type="PANTHER" id="PTHR30160">
    <property type="entry name" value="TETRAACYLDISACCHARIDE 4'-KINASE-RELATED"/>
    <property type="match status" value="1"/>
</dbReference>
<dbReference type="Pfam" id="PF01075">
    <property type="entry name" value="Glyco_transf_9"/>
    <property type="match status" value="1"/>
</dbReference>
<dbReference type="STRING" id="1519643.SAMN06295933_3289"/>
<keyword evidence="1" id="KW-0328">Glycosyltransferase</keyword>
<organism evidence="3 4">
    <name type="scientific">Desulfovibrio gilichinskyi</name>
    <dbReference type="NCBI Taxonomy" id="1519643"/>
    <lineage>
        <taxon>Bacteria</taxon>
        <taxon>Pseudomonadati</taxon>
        <taxon>Thermodesulfobacteriota</taxon>
        <taxon>Desulfovibrionia</taxon>
        <taxon>Desulfovibrionales</taxon>
        <taxon>Desulfovibrionaceae</taxon>
        <taxon>Desulfovibrio</taxon>
    </lineage>
</organism>
<dbReference type="GO" id="GO:0008713">
    <property type="term" value="F:ADP-heptose-lipopolysaccharide heptosyltransferase activity"/>
    <property type="evidence" value="ECO:0007669"/>
    <property type="project" value="TreeGrafter"/>
</dbReference>
<keyword evidence="2 3" id="KW-0808">Transferase</keyword>
<reference evidence="4" key="1">
    <citation type="submission" date="2017-04" db="EMBL/GenBank/DDBJ databases">
        <authorList>
            <person name="Varghese N."/>
            <person name="Submissions S."/>
        </authorList>
    </citation>
    <scope>NUCLEOTIDE SEQUENCE [LARGE SCALE GENOMIC DNA]</scope>
    <source>
        <strain evidence="4">K3S</strain>
    </source>
</reference>
<evidence type="ECO:0000313" key="3">
    <source>
        <dbReference type="EMBL" id="SMF39055.1"/>
    </source>
</evidence>
<dbReference type="InterPro" id="IPR002201">
    <property type="entry name" value="Glyco_trans_9"/>
</dbReference>
<dbReference type="OrthoDB" id="9760688at2"/>
<proteinExistence type="predicted"/>
<dbReference type="Gene3D" id="3.40.50.2000">
    <property type="entry name" value="Glycogen Phosphorylase B"/>
    <property type="match status" value="2"/>
</dbReference>
<name>A0A1X7ERZ8_9BACT</name>
<dbReference type="AlphaFoldDB" id="A0A1X7ERZ8"/>
<gene>
    <name evidence="3" type="ORF">SAMN06295933_3289</name>
</gene>